<reference evidence="1" key="2">
    <citation type="journal article" date="2015" name="Data Brief">
        <title>Shoot transcriptome of the giant reed, Arundo donax.</title>
        <authorList>
            <person name="Barrero R.A."/>
            <person name="Guerrero F.D."/>
            <person name="Moolhuijzen P."/>
            <person name="Goolsby J.A."/>
            <person name="Tidwell J."/>
            <person name="Bellgard S.E."/>
            <person name="Bellgard M.I."/>
        </authorList>
    </citation>
    <scope>NUCLEOTIDE SEQUENCE</scope>
    <source>
        <tissue evidence="1">Shoot tissue taken approximately 20 cm above the soil surface</tissue>
    </source>
</reference>
<sequence>MSNSATSTSSSSPPTPGCIAIAWATCCVWPGSRTRRPCSTSCAARTWP</sequence>
<proteinExistence type="predicted"/>
<name>A0A0A8Z3N3_ARUDO</name>
<reference evidence="1" key="1">
    <citation type="submission" date="2014-09" db="EMBL/GenBank/DDBJ databases">
        <authorList>
            <person name="Magalhaes I.L.F."/>
            <person name="Oliveira U."/>
            <person name="Santos F.R."/>
            <person name="Vidigal T.H.D.A."/>
            <person name="Brescovit A.D."/>
            <person name="Santos A.J."/>
        </authorList>
    </citation>
    <scope>NUCLEOTIDE SEQUENCE</scope>
    <source>
        <tissue evidence="1">Shoot tissue taken approximately 20 cm above the soil surface</tissue>
    </source>
</reference>
<evidence type="ECO:0000313" key="1">
    <source>
        <dbReference type="EMBL" id="JAD32298.1"/>
    </source>
</evidence>
<dbReference type="EMBL" id="GBRH01265597">
    <property type="protein sequence ID" value="JAD32298.1"/>
    <property type="molecule type" value="Transcribed_RNA"/>
</dbReference>
<accession>A0A0A8Z3N3</accession>
<dbReference type="AlphaFoldDB" id="A0A0A8Z3N3"/>
<organism evidence="1">
    <name type="scientific">Arundo donax</name>
    <name type="common">Giant reed</name>
    <name type="synonym">Donax arundinaceus</name>
    <dbReference type="NCBI Taxonomy" id="35708"/>
    <lineage>
        <taxon>Eukaryota</taxon>
        <taxon>Viridiplantae</taxon>
        <taxon>Streptophyta</taxon>
        <taxon>Embryophyta</taxon>
        <taxon>Tracheophyta</taxon>
        <taxon>Spermatophyta</taxon>
        <taxon>Magnoliopsida</taxon>
        <taxon>Liliopsida</taxon>
        <taxon>Poales</taxon>
        <taxon>Poaceae</taxon>
        <taxon>PACMAD clade</taxon>
        <taxon>Arundinoideae</taxon>
        <taxon>Arundineae</taxon>
        <taxon>Arundo</taxon>
    </lineage>
</organism>
<protein>
    <submittedName>
        <fullName evidence="1">Uncharacterized protein</fullName>
    </submittedName>
</protein>